<gene>
    <name evidence="2" type="ORF">BN112_2311</name>
</gene>
<dbReference type="SUPFAM" id="SSF89796">
    <property type="entry name" value="CoA-transferase family III (CaiB/BaiF)"/>
    <property type="match status" value="1"/>
</dbReference>
<dbReference type="HOGENOM" id="CLU_033975_0_0_4"/>
<dbReference type="PANTHER" id="PTHR48207">
    <property type="entry name" value="SUCCINATE--HYDROXYMETHYLGLUTARATE COA-TRANSFERASE"/>
    <property type="match status" value="1"/>
</dbReference>
<dbReference type="AlphaFoldDB" id="A0A0C6P491"/>
<dbReference type="InterPro" id="IPR044855">
    <property type="entry name" value="CoA-Trfase_III_dom3_sf"/>
</dbReference>
<sequence>MPQLSASPALRRFRVLDLSRVRAGPTCVRMLADFGADVIRIEPPPGVDPNEAMFAADRWSGDFQNLNRNKRSLTLNLKKPEAMAVFKRLVAGADVVVENWRPDVKARLGVDYESLRAINPRIILASISGFGQSGPYAGRPGFDQIAQGMGGLMSVTGLPGQGPVRAGLAVADSSTGLYAAIGILTALLEREQSGQGQWVHASLLHAQIAMMDFQAARYLNDGDVPAQEGNDHPTSSPMGLFAASDGMFNLGASGEGNWKRFCQVLGRTGWLDDPRFQTEKLRVRNRRDLNALIGAVFAAGTVAHWVGLLNEAGVPAGPVYTVPQMFDDEQVRHLEVARRCAAWQGGERVMVTQPVTLARTPADIARTAPGWGEHTDEVLREAGYGEDEIDRLRAAGAV</sequence>
<dbReference type="InterPro" id="IPR050483">
    <property type="entry name" value="CoA-transferase_III_domain"/>
</dbReference>
<name>A0A0C6P491_BORBO</name>
<reference evidence="2 3" key="1">
    <citation type="journal article" date="2012" name="BMC Genomics">
        <title>Comparative genomics of the classical Bordetella subspecies: the evolution and exchange of virulence-associated diversity amongst closely related pathogens.</title>
        <authorList>
            <person name="Park J."/>
            <person name="Zhang Y."/>
            <person name="Buboltz A.M."/>
            <person name="Zhang X."/>
            <person name="Schuster S.C."/>
            <person name="Ahuja U."/>
            <person name="Liu M."/>
            <person name="Miller J.F."/>
            <person name="Sebaihia M."/>
            <person name="Bentley S.D."/>
            <person name="Parkhill J."/>
            <person name="Harvill E.T."/>
        </authorList>
    </citation>
    <scope>NUCLEOTIDE SEQUENCE [LARGE SCALE GENOMIC DNA]</scope>
    <source>
        <strain evidence="2 3">253</strain>
    </source>
</reference>
<dbReference type="Gene3D" id="3.30.1540.10">
    <property type="entry name" value="formyl-coa transferase, domain 3"/>
    <property type="match status" value="1"/>
</dbReference>
<dbReference type="InterPro" id="IPR023606">
    <property type="entry name" value="CoA-Trfase_III_dom_1_sf"/>
</dbReference>
<dbReference type="KEGG" id="bbh:BN112_2311"/>
<dbReference type="GO" id="GO:0008410">
    <property type="term" value="F:CoA-transferase activity"/>
    <property type="evidence" value="ECO:0007669"/>
    <property type="project" value="TreeGrafter"/>
</dbReference>
<evidence type="ECO:0000313" key="3">
    <source>
        <dbReference type="Proteomes" id="UP000007564"/>
    </source>
</evidence>
<keyword evidence="1" id="KW-0808">Transferase</keyword>
<organism evidence="2 3">
    <name type="scientific">Bordetella bronchiseptica 253</name>
    <dbReference type="NCBI Taxonomy" id="568707"/>
    <lineage>
        <taxon>Bacteria</taxon>
        <taxon>Pseudomonadati</taxon>
        <taxon>Pseudomonadota</taxon>
        <taxon>Betaproteobacteria</taxon>
        <taxon>Burkholderiales</taxon>
        <taxon>Alcaligenaceae</taxon>
        <taxon>Bordetella</taxon>
    </lineage>
</organism>
<dbReference type="Gene3D" id="3.40.50.10540">
    <property type="entry name" value="Crotonobetainyl-coa:carnitine coa-transferase, domain 1"/>
    <property type="match status" value="1"/>
</dbReference>
<evidence type="ECO:0000256" key="1">
    <source>
        <dbReference type="ARBA" id="ARBA00022679"/>
    </source>
</evidence>
<protein>
    <submittedName>
        <fullName evidence="2">Uncharacterized protein</fullName>
    </submittedName>
</protein>
<dbReference type="RefSeq" id="WP_015064401.1">
    <property type="nucleotide sequence ID" value="NC_019382.1"/>
</dbReference>
<dbReference type="EMBL" id="HE965806">
    <property type="protein sequence ID" value="CCJ54228.1"/>
    <property type="molecule type" value="Genomic_DNA"/>
</dbReference>
<proteinExistence type="predicted"/>
<accession>A0A0C6P491</accession>
<dbReference type="Proteomes" id="UP000007564">
    <property type="component" value="Chromosome"/>
</dbReference>
<dbReference type="PANTHER" id="PTHR48207:SF3">
    <property type="entry name" value="SUCCINATE--HYDROXYMETHYLGLUTARATE COA-TRANSFERASE"/>
    <property type="match status" value="1"/>
</dbReference>
<evidence type="ECO:0000313" key="2">
    <source>
        <dbReference type="EMBL" id="CCJ54228.1"/>
    </source>
</evidence>
<dbReference type="OrthoDB" id="5294844at2"/>
<dbReference type="Pfam" id="PF02515">
    <property type="entry name" value="CoA_transf_3"/>
    <property type="match status" value="1"/>
</dbReference>
<dbReference type="InterPro" id="IPR003673">
    <property type="entry name" value="CoA-Trfase_fam_III"/>
</dbReference>